<dbReference type="OrthoDB" id="6419947at2"/>
<dbReference type="STRING" id="1288385.ERS137968_03913"/>
<dbReference type="AlphaFoldDB" id="A0A0T9QCD6"/>
<dbReference type="EMBL" id="CWJL01000026">
    <property type="protein sequence ID" value="CRY68785.1"/>
    <property type="molecule type" value="Genomic_DNA"/>
</dbReference>
<gene>
    <name evidence="1" type="ORF">ERS008529_02926</name>
    <name evidence="2" type="ORF">ERS137968_03913</name>
</gene>
<proteinExistence type="predicted"/>
<evidence type="ECO:0000313" key="2">
    <source>
        <dbReference type="EMBL" id="CRY68785.1"/>
    </source>
</evidence>
<accession>A0A0T9QCD6</accession>
<dbReference type="EMBL" id="CQAZ01000026">
    <property type="protein sequence ID" value="CNI05420.1"/>
    <property type="molecule type" value="Genomic_DNA"/>
</dbReference>
<evidence type="ECO:0000313" key="1">
    <source>
        <dbReference type="EMBL" id="CNI05420.1"/>
    </source>
</evidence>
<reference evidence="4" key="2">
    <citation type="submission" date="2015-03" db="EMBL/GenBank/DDBJ databases">
        <authorList>
            <consortium name="Pathogen Informatics"/>
        </authorList>
    </citation>
    <scope>NUCLEOTIDE SEQUENCE [LARGE SCALE GENOMIC DNA]</scope>
    <source>
        <strain evidence="4">A125KOH2</strain>
    </source>
</reference>
<organism evidence="1 4">
    <name type="scientific">Yersinia pekkanenii</name>
    <dbReference type="NCBI Taxonomy" id="1288385"/>
    <lineage>
        <taxon>Bacteria</taxon>
        <taxon>Pseudomonadati</taxon>
        <taxon>Pseudomonadota</taxon>
        <taxon>Gammaproteobacteria</taxon>
        <taxon>Enterobacterales</taxon>
        <taxon>Yersiniaceae</taxon>
        <taxon>Yersinia</taxon>
    </lineage>
</organism>
<evidence type="ECO:0000313" key="3">
    <source>
        <dbReference type="Proteomes" id="UP000044625"/>
    </source>
</evidence>
<dbReference type="Proteomes" id="UP000044625">
    <property type="component" value="Unassembled WGS sequence"/>
</dbReference>
<dbReference type="Proteomes" id="UP000045840">
    <property type="component" value="Unassembled WGS sequence"/>
</dbReference>
<keyword evidence="3" id="KW-1185">Reference proteome</keyword>
<protein>
    <submittedName>
        <fullName evidence="1">Uncharacterized protein</fullName>
    </submittedName>
</protein>
<dbReference type="RefSeq" id="WP_049613885.1">
    <property type="nucleotide sequence ID" value="NZ_CAWMMU010000026.1"/>
</dbReference>
<reference evidence="1" key="3">
    <citation type="submission" date="2015-03" db="EMBL/GenBank/DDBJ databases">
        <authorList>
            <person name="Murphy D."/>
        </authorList>
    </citation>
    <scope>NUCLEOTIDE SEQUENCE [LARGE SCALE GENOMIC DNA]</scope>
    <source>
        <strain evidence="1">A125KOH2</strain>
    </source>
</reference>
<sequence length="240" mass="27209">MPPDLIATYNKDLRIAPIGTKEHLETFHFFTREAGLFRADEYLVTGGDYHYYLDVYCLGCTTQDFYIEYGSELDDQNIPQQDLVNTLLEQDMEDELTTTLIGRIAYKDFNFTENDGRVLTAKQIKSAVIDNDFRGAGLASHIYRMLTDKHEYLVCDNMQSLAGGSLWASSIVSIAEVRIYDIQSNAFIDTLGKGGIGHSGVIPWSCQTLTIEQIEEWGRSFNPKACHHIVNIISRDNLYL</sequence>
<reference evidence="2 3" key="1">
    <citation type="submission" date="2015-03" db="EMBL/GenBank/DDBJ databases">
        <authorList>
            <consortium name="Pathogen Informatics"/>
            <person name="Murphy D."/>
        </authorList>
    </citation>
    <scope>NUCLEOTIDE SEQUENCE [LARGE SCALE GENOMIC DNA]</scope>
    <source>
        <strain evidence="3">type strain: CIP110230</strain>
        <strain evidence="2">Type strain: CIP110230</strain>
    </source>
</reference>
<evidence type="ECO:0000313" key="4">
    <source>
        <dbReference type="Proteomes" id="UP000045840"/>
    </source>
</evidence>
<name>A0A0T9QCD6_9GAMM</name>